<feature type="non-terminal residue" evidence="2">
    <location>
        <position position="1"/>
    </location>
</feature>
<reference evidence="2" key="1">
    <citation type="journal article" date="2023" name="bioRxiv">
        <title>Scaffold-level genome assemblies of two parasitoid biocontrol wasps reveal the parthenogenesis mechanism and an associated novel virus.</title>
        <authorList>
            <person name="Inwood S."/>
            <person name="Skelly J."/>
            <person name="Guhlin J."/>
            <person name="Harrop T."/>
            <person name="Goldson S."/>
            <person name="Dearden P."/>
        </authorList>
    </citation>
    <scope>NUCLEOTIDE SEQUENCE</scope>
    <source>
        <strain evidence="2">Lincoln</strain>
        <tissue evidence="2">Whole body</tissue>
    </source>
</reference>
<dbReference type="SUPFAM" id="SSF51735">
    <property type="entry name" value="NAD(P)-binding Rossmann-fold domains"/>
    <property type="match status" value="1"/>
</dbReference>
<dbReference type="PROSITE" id="PS00061">
    <property type="entry name" value="ADH_SHORT"/>
    <property type="match status" value="1"/>
</dbReference>
<evidence type="ECO:0008006" key="4">
    <source>
        <dbReference type="Google" id="ProtNLM"/>
    </source>
</evidence>
<dbReference type="GO" id="GO:0016616">
    <property type="term" value="F:oxidoreductase activity, acting on the CH-OH group of donors, NAD or NADP as acceptor"/>
    <property type="evidence" value="ECO:0007669"/>
    <property type="project" value="TreeGrafter"/>
</dbReference>
<dbReference type="AlphaFoldDB" id="A0AA39KRW7"/>
<dbReference type="PRINTS" id="PR00080">
    <property type="entry name" value="SDRFAMILY"/>
</dbReference>
<organism evidence="2 3">
    <name type="scientific">Microctonus hyperodae</name>
    <name type="common">Parasitoid wasp</name>
    <dbReference type="NCBI Taxonomy" id="165561"/>
    <lineage>
        <taxon>Eukaryota</taxon>
        <taxon>Metazoa</taxon>
        <taxon>Ecdysozoa</taxon>
        <taxon>Arthropoda</taxon>
        <taxon>Hexapoda</taxon>
        <taxon>Insecta</taxon>
        <taxon>Pterygota</taxon>
        <taxon>Neoptera</taxon>
        <taxon>Endopterygota</taxon>
        <taxon>Hymenoptera</taxon>
        <taxon>Apocrita</taxon>
        <taxon>Ichneumonoidea</taxon>
        <taxon>Braconidae</taxon>
        <taxon>Euphorinae</taxon>
        <taxon>Microctonus</taxon>
    </lineage>
</organism>
<proteinExistence type="predicted"/>
<sequence length="132" mass="14434">MDETVKLIRAAGGTCYGYVCNLCNKEDVYEKAEIIKKEVGQISILVNNAGVVNGKKLMDMSDELMSRTMNVNIMAHFWTAKAFLPSMMEKNEGHIVSVASLAGHVGVPKLTDYCASKSAVIAFNEALRMELA</sequence>
<dbReference type="Gene3D" id="3.40.50.720">
    <property type="entry name" value="NAD(P)-binding Rossmann-like Domain"/>
    <property type="match status" value="1"/>
</dbReference>
<dbReference type="GO" id="GO:0005811">
    <property type="term" value="C:lipid droplet"/>
    <property type="evidence" value="ECO:0007669"/>
    <property type="project" value="TreeGrafter"/>
</dbReference>
<comment type="caution">
    <text evidence="2">The sequence shown here is derived from an EMBL/GenBank/DDBJ whole genome shotgun (WGS) entry which is preliminary data.</text>
</comment>
<dbReference type="Proteomes" id="UP001168972">
    <property type="component" value="Unassembled WGS sequence"/>
</dbReference>
<reference evidence="2" key="2">
    <citation type="submission" date="2023-03" db="EMBL/GenBank/DDBJ databases">
        <authorList>
            <person name="Inwood S.N."/>
            <person name="Skelly J.G."/>
            <person name="Guhlin J."/>
            <person name="Harrop T.W.R."/>
            <person name="Goldson S.G."/>
            <person name="Dearden P.K."/>
        </authorList>
    </citation>
    <scope>NUCLEOTIDE SEQUENCE</scope>
    <source>
        <strain evidence="2">Lincoln</strain>
        <tissue evidence="2">Whole body</tissue>
    </source>
</reference>
<dbReference type="Pfam" id="PF00106">
    <property type="entry name" value="adh_short"/>
    <property type="match status" value="1"/>
</dbReference>
<accession>A0AA39KRW7</accession>
<dbReference type="InterPro" id="IPR020904">
    <property type="entry name" value="Sc_DH/Rdtase_CS"/>
</dbReference>
<keyword evidence="1" id="KW-0560">Oxidoreductase</keyword>
<evidence type="ECO:0000313" key="2">
    <source>
        <dbReference type="EMBL" id="KAK0171477.1"/>
    </source>
</evidence>
<dbReference type="PANTHER" id="PTHR24322">
    <property type="entry name" value="PKSB"/>
    <property type="match status" value="1"/>
</dbReference>
<dbReference type="EMBL" id="JAQQBR010000225">
    <property type="protein sequence ID" value="KAK0171477.1"/>
    <property type="molecule type" value="Genomic_DNA"/>
</dbReference>
<evidence type="ECO:0000256" key="1">
    <source>
        <dbReference type="ARBA" id="ARBA00023002"/>
    </source>
</evidence>
<name>A0AA39KRW7_MICHY</name>
<keyword evidence="3" id="KW-1185">Reference proteome</keyword>
<dbReference type="InterPro" id="IPR036291">
    <property type="entry name" value="NAD(P)-bd_dom_sf"/>
</dbReference>
<protein>
    <recommendedName>
        <fullName evidence="4">Short-chain dehydrogenase</fullName>
    </recommendedName>
</protein>
<dbReference type="InterPro" id="IPR002347">
    <property type="entry name" value="SDR_fam"/>
</dbReference>
<evidence type="ECO:0000313" key="3">
    <source>
        <dbReference type="Proteomes" id="UP001168972"/>
    </source>
</evidence>
<dbReference type="PANTHER" id="PTHR24322:SF748">
    <property type="entry name" value="FI23927P1-RELATED"/>
    <property type="match status" value="1"/>
</dbReference>
<gene>
    <name evidence="2" type="ORF">PV327_011239</name>
</gene>
<dbReference type="PRINTS" id="PR00081">
    <property type="entry name" value="GDHRDH"/>
</dbReference>